<evidence type="ECO:0000256" key="6">
    <source>
        <dbReference type="ARBA" id="ARBA00023163"/>
    </source>
</evidence>
<dbReference type="Gene3D" id="3.30.565.10">
    <property type="entry name" value="Histidine kinase-like ATPase, C-terminal domain"/>
    <property type="match status" value="1"/>
</dbReference>
<dbReference type="InterPro" id="IPR013783">
    <property type="entry name" value="Ig-like_fold"/>
</dbReference>
<dbReference type="InterPro" id="IPR036890">
    <property type="entry name" value="HATPase_C_sf"/>
</dbReference>
<evidence type="ECO:0000259" key="9">
    <source>
        <dbReference type="PROSITE" id="PS01124"/>
    </source>
</evidence>
<dbReference type="PROSITE" id="PS50109">
    <property type="entry name" value="HIS_KIN"/>
    <property type="match status" value="1"/>
</dbReference>
<dbReference type="SUPFAM" id="SSF46689">
    <property type="entry name" value="Homeodomain-like"/>
    <property type="match status" value="1"/>
</dbReference>
<dbReference type="SMART" id="SM00387">
    <property type="entry name" value="HATPase_c"/>
    <property type="match status" value="1"/>
</dbReference>
<dbReference type="EMBL" id="BHWB01000003">
    <property type="protein sequence ID" value="GCB34195.1"/>
    <property type="molecule type" value="Genomic_DNA"/>
</dbReference>
<evidence type="ECO:0000259" key="10">
    <source>
        <dbReference type="PROSITE" id="PS50109"/>
    </source>
</evidence>
<name>A0A401LRK0_9BACE</name>
<dbReference type="Gene3D" id="2.60.40.10">
    <property type="entry name" value="Immunoglobulins"/>
    <property type="match status" value="1"/>
</dbReference>
<comment type="caution">
    <text evidence="12">The sequence shown here is derived from an EMBL/GenBank/DDBJ whole genome shotgun (WGS) entry which is preliminary data.</text>
</comment>
<dbReference type="GO" id="GO:0003700">
    <property type="term" value="F:DNA-binding transcription factor activity"/>
    <property type="evidence" value="ECO:0007669"/>
    <property type="project" value="InterPro"/>
</dbReference>
<dbReference type="InterPro" id="IPR018060">
    <property type="entry name" value="HTH_AraC"/>
</dbReference>
<accession>A0A401LRK0</accession>
<keyword evidence="13" id="KW-1185">Reference proteome</keyword>
<dbReference type="InterPro" id="IPR011006">
    <property type="entry name" value="CheY-like_superfamily"/>
</dbReference>
<dbReference type="SMART" id="SM00448">
    <property type="entry name" value="REC"/>
    <property type="match status" value="1"/>
</dbReference>
<dbReference type="InterPro" id="IPR003594">
    <property type="entry name" value="HATPase_dom"/>
</dbReference>
<feature type="domain" description="Response regulatory" evidence="11">
    <location>
        <begin position="1100"/>
        <end position="1215"/>
    </location>
</feature>
<dbReference type="PANTHER" id="PTHR43547">
    <property type="entry name" value="TWO-COMPONENT HISTIDINE KINASE"/>
    <property type="match status" value="1"/>
</dbReference>
<dbReference type="InterPro" id="IPR001789">
    <property type="entry name" value="Sig_transdc_resp-reg_receiver"/>
</dbReference>
<sequence>MIIKNGINDRTVYDISSSKEGFLWLATDEGITRYDGFRFRNYPLVTSLDSTSIPLNQVVKSLKESQDGLLYLQLFQGGMTCFDKKKEIYLPLHFDKPFNIRGIQDFCWNGETLYLATTQGLFSSTSQRVKEDDKDIVSCTLKVKPLVKGNITHLCADGKTNLYLVIDGDRVVRYDLATGKSSLMQQGNVVNRIFLMNGYLWICKSWSDLVCYDLKSGKERMISIGTIDKVDYSTSYITDLTCKNKKIYYLTTLEGLFRLEFDNEDLSESPYSLEAVVQNEGRFGLRMDTRMMSVCWDNDQKNLWTSGSGGGIAKFDISNNMYNRVKQEFKSRVHGMVEDAKGYVWLVMNDGKIMKSTTPEFSINTSFELWTKSSDFFGHYHIYKDQNECIWLGNNHGEVVWIDPDTDTKESFQLQTKEGEKMDAAIYQFCMDSRKRLWVATSHGLMQVDPGSRACSKIEPLNEKIDGVLSVAEDKEGNIWLGTNKGLKRLEWQGERILLVGNYERENRLEESAVRTVFVNNYNQIYAVYLNAIVRIDGRDKEKFESIYTLGNGLTCGHVSCMVDDQVGNTWGGNSVGIITIRNGGDSFYNYLSAGACVAVCRLHDGQLLWADSKGLIYFDPEVVKSNTGSQKLLLTDIEVNGESIMAGETRNGQMILSSSPDVQKELVFNSDNNDFRLYFSDLCFETMQRKIAYRLLPLDKDWHVKSLSEGLGYNRLPAGKYILEAKLIFLDAKESGTIEIPIVVKSEWYYTIWVYVIYGLLVAALVYFIFRRFRVRDIRRQVRRNREMILKENLNLEKMKHEQKVEIDAMRNRLLTLFVQELRTPLSLIIAPLKDLLEEQSLVPHFASRAQMAYRNSLRMLDVCNQLLAIYEQGNQNEKLEVTPCQIEKLIDGNLFDYRELLKAHPITFQFEKRIKKNLECYVDKKKLETILHNLLSNAFTHTNYTGTVSLTVCETMERQMHYVTIIVEDNGKGWVKTTEQLMNDKVQENDIPSVQLGFTFMRHIVEMHHGIISLESIEGKGTKVVVSLPLGKTVFENDPNVVFVNPDTSKNDMPESQQEQLLTDMATNDILKQKVVVPAEISISEETKASSVTGSKKTLLIVEDHKDIRLYLKVLLGKEYNLLMATNGQEGVDIAKKELPDLIICDVMMPVKDGFECCREVKEGLETCNIPFIMLTAKVEDEDIIHGLEMGADDYILKPFTPGILKAKIHNLINGRIALKQIYTRLFTLPGMDNVTEKNEADTAKDKVKVEDPFISSVIKIVEDNICEADFSVKKLASEMNMSQPTLYRKVKQSTDYTIIELIRGVRMRRAAVLLKTKRYGVQDVAEMVGYNDIPTFRKHFVDAFGTTPSTYE</sequence>
<evidence type="ECO:0000256" key="7">
    <source>
        <dbReference type="PROSITE-ProRule" id="PRU00169"/>
    </source>
</evidence>
<dbReference type="FunFam" id="1.10.10.60:FF:000284">
    <property type="entry name" value="Two-component system sensor histidine kinase/response regulator"/>
    <property type="match status" value="1"/>
</dbReference>
<proteinExistence type="predicted"/>
<feature type="transmembrane region" description="Helical" evidence="8">
    <location>
        <begin position="749"/>
        <end position="771"/>
    </location>
</feature>
<dbReference type="Pfam" id="PF02518">
    <property type="entry name" value="HATPase_c"/>
    <property type="match status" value="1"/>
</dbReference>
<dbReference type="Gene3D" id="3.40.50.2300">
    <property type="match status" value="1"/>
</dbReference>
<dbReference type="Pfam" id="PF00072">
    <property type="entry name" value="Response_reg"/>
    <property type="match status" value="1"/>
</dbReference>
<dbReference type="InterPro" id="IPR018062">
    <property type="entry name" value="HTH_AraC-typ_CS"/>
</dbReference>
<evidence type="ECO:0000256" key="1">
    <source>
        <dbReference type="ARBA" id="ARBA00000085"/>
    </source>
</evidence>
<feature type="domain" description="HTH araC/xylS-type" evidence="9">
    <location>
        <begin position="1258"/>
        <end position="1355"/>
    </location>
</feature>
<keyword evidence="5" id="KW-0238">DNA-binding</keyword>
<evidence type="ECO:0000259" key="11">
    <source>
        <dbReference type="PROSITE" id="PS50110"/>
    </source>
</evidence>
<evidence type="ECO:0000256" key="2">
    <source>
        <dbReference type="ARBA" id="ARBA00012438"/>
    </source>
</evidence>
<feature type="modified residue" description="4-aspartylphosphate" evidence="7">
    <location>
        <position position="1148"/>
    </location>
</feature>
<comment type="catalytic activity">
    <reaction evidence="1">
        <text>ATP + protein L-histidine = ADP + protein N-phospho-L-histidine.</text>
        <dbReference type="EC" id="2.7.13.3"/>
    </reaction>
</comment>
<dbReference type="Pfam" id="PF12833">
    <property type="entry name" value="HTH_18"/>
    <property type="match status" value="1"/>
</dbReference>
<keyword evidence="3 7" id="KW-0597">Phosphoprotein</keyword>
<dbReference type="Gene3D" id="2.130.10.10">
    <property type="entry name" value="YVTN repeat-like/Quinoprotein amine dehydrogenase"/>
    <property type="match status" value="2"/>
</dbReference>
<dbReference type="PROSITE" id="PS01124">
    <property type="entry name" value="HTH_ARAC_FAMILY_2"/>
    <property type="match status" value="1"/>
</dbReference>
<dbReference type="PROSITE" id="PS50110">
    <property type="entry name" value="RESPONSE_REGULATORY"/>
    <property type="match status" value="1"/>
</dbReference>
<keyword evidence="8" id="KW-1133">Transmembrane helix</keyword>
<dbReference type="CDD" id="cd00082">
    <property type="entry name" value="HisKA"/>
    <property type="match status" value="1"/>
</dbReference>
<gene>
    <name evidence="12" type="ORF">KGMB02408_11400</name>
</gene>
<dbReference type="CDD" id="cd17574">
    <property type="entry name" value="REC_OmpR"/>
    <property type="match status" value="1"/>
</dbReference>
<dbReference type="Pfam" id="PF07494">
    <property type="entry name" value="Reg_prop"/>
    <property type="match status" value="1"/>
</dbReference>
<dbReference type="InterPro" id="IPR011110">
    <property type="entry name" value="Reg_prop"/>
</dbReference>
<dbReference type="EC" id="2.7.13.3" evidence="2"/>
<dbReference type="PROSITE" id="PS00041">
    <property type="entry name" value="HTH_ARAC_FAMILY_1"/>
    <property type="match status" value="1"/>
</dbReference>
<feature type="domain" description="Histidine kinase" evidence="10">
    <location>
        <begin position="818"/>
        <end position="1034"/>
    </location>
</feature>
<reference evidence="12 13" key="1">
    <citation type="submission" date="2018-10" db="EMBL/GenBank/DDBJ databases">
        <title>Draft Genome Sequence of Bacteroides sp. KCTC 15687.</title>
        <authorList>
            <person name="Yu S.Y."/>
            <person name="Kim J.S."/>
            <person name="Oh B.S."/>
            <person name="Park S.H."/>
            <person name="Kang S.W."/>
            <person name="Park J.E."/>
            <person name="Choi S.H."/>
            <person name="Han K.I."/>
            <person name="Lee K.C."/>
            <person name="Eom M.K."/>
            <person name="Suh M.K."/>
            <person name="Lee D.H."/>
            <person name="Yoon H."/>
            <person name="Kim B."/>
            <person name="Yang S.J."/>
            <person name="Lee J.S."/>
            <person name="Lee J.H."/>
        </authorList>
    </citation>
    <scope>NUCLEOTIDE SEQUENCE [LARGE SCALE GENOMIC DNA]</scope>
    <source>
        <strain evidence="12 13">KCTC 15687</strain>
    </source>
</reference>
<keyword evidence="6" id="KW-0804">Transcription</keyword>
<dbReference type="SUPFAM" id="SSF47384">
    <property type="entry name" value="Homodimeric domain of signal transducing histidine kinase"/>
    <property type="match status" value="1"/>
</dbReference>
<dbReference type="Gene3D" id="1.10.10.60">
    <property type="entry name" value="Homeodomain-like"/>
    <property type="match status" value="1"/>
</dbReference>
<dbReference type="SUPFAM" id="SSF101898">
    <property type="entry name" value="NHL repeat"/>
    <property type="match status" value="1"/>
</dbReference>
<dbReference type="InterPro" id="IPR036097">
    <property type="entry name" value="HisK_dim/P_sf"/>
</dbReference>
<dbReference type="PANTHER" id="PTHR43547:SF2">
    <property type="entry name" value="HYBRID SIGNAL TRANSDUCTION HISTIDINE KINASE C"/>
    <property type="match status" value="1"/>
</dbReference>
<dbReference type="InterPro" id="IPR005467">
    <property type="entry name" value="His_kinase_dom"/>
</dbReference>
<dbReference type="InterPro" id="IPR015943">
    <property type="entry name" value="WD40/YVTN_repeat-like_dom_sf"/>
</dbReference>
<dbReference type="GO" id="GO:0043565">
    <property type="term" value="F:sequence-specific DNA binding"/>
    <property type="evidence" value="ECO:0007669"/>
    <property type="project" value="InterPro"/>
</dbReference>
<keyword evidence="8" id="KW-0472">Membrane</keyword>
<evidence type="ECO:0000256" key="5">
    <source>
        <dbReference type="ARBA" id="ARBA00023125"/>
    </source>
</evidence>
<dbReference type="SUPFAM" id="SSF52172">
    <property type="entry name" value="CheY-like"/>
    <property type="match status" value="1"/>
</dbReference>
<keyword evidence="4" id="KW-0805">Transcription regulation</keyword>
<organism evidence="12 13">
    <name type="scientific">Bacteroides faecalis</name>
    <dbReference type="NCBI Taxonomy" id="2447885"/>
    <lineage>
        <taxon>Bacteria</taxon>
        <taxon>Pseudomonadati</taxon>
        <taxon>Bacteroidota</taxon>
        <taxon>Bacteroidia</taxon>
        <taxon>Bacteroidales</taxon>
        <taxon>Bacteroidaceae</taxon>
        <taxon>Bacteroides</taxon>
    </lineage>
</organism>
<dbReference type="GO" id="GO:0000155">
    <property type="term" value="F:phosphorelay sensor kinase activity"/>
    <property type="evidence" value="ECO:0007669"/>
    <property type="project" value="InterPro"/>
</dbReference>
<dbReference type="Gene3D" id="1.10.287.130">
    <property type="match status" value="1"/>
</dbReference>
<dbReference type="SUPFAM" id="SSF55874">
    <property type="entry name" value="ATPase domain of HSP90 chaperone/DNA topoisomerase II/histidine kinase"/>
    <property type="match status" value="1"/>
</dbReference>
<evidence type="ECO:0000256" key="3">
    <source>
        <dbReference type="ARBA" id="ARBA00022553"/>
    </source>
</evidence>
<evidence type="ECO:0000256" key="4">
    <source>
        <dbReference type="ARBA" id="ARBA00023015"/>
    </source>
</evidence>
<evidence type="ECO:0000256" key="8">
    <source>
        <dbReference type="SAM" id="Phobius"/>
    </source>
</evidence>
<keyword evidence="12" id="KW-0418">Kinase</keyword>
<dbReference type="InterPro" id="IPR003661">
    <property type="entry name" value="HisK_dim/P_dom"/>
</dbReference>
<dbReference type="SUPFAM" id="SSF63829">
    <property type="entry name" value="Calcium-dependent phosphotriesterase"/>
    <property type="match status" value="2"/>
</dbReference>
<evidence type="ECO:0000313" key="13">
    <source>
        <dbReference type="Proteomes" id="UP000288079"/>
    </source>
</evidence>
<protein>
    <recommendedName>
        <fullName evidence="2">histidine kinase</fullName>
        <ecNumber evidence="2">2.7.13.3</ecNumber>
    </recommendedName>
</protein>
<keyword evidence="12" id="KW-0808">Transferase</keyword>
<dbReference type="SMART" id="SM00342">
    <property type="entry name" value="HTH_ARAC"/>
    <property type="match status" value="1"/>
</dbReference>
<keyword evidence="8" id="KW-0812">Transmembrane</keyword>
<dbReference type="InterPro" id="IPR009057">
    <property type="entry name" value="Homeodomain-like_sf"/>
</dbReference>
<dbReference type="Proteomes" id="UP000288079">
    <property type="component" value="Unassembled WGS sequence"/>
</dbReference>
<evidence type="ECO:0000313" key="12">
    <source>
        <dbReference type="EMBL" id="GCB34195.1"/>
    </source>
</evidence>